<evidence type="ECO:0000313" key="1">
    <source>
        <dbReference type="EMBL" id="JAH99932.1"/>
    </source>
</evidence>
<sequence>MSKRCFTRGHVS</sequence>
<accession>A0A0E9XB08</accession>
<name>A0A0E9XB08_ANGAN</name>
<reference evidence="1" key="1">
    <citation type="submission" date="2014-11" db="EMBL/GenBank/DDBJ databases">
        <authorList>
            <person name="Amaro Gonzalez C."/>
        </authorList>
    </citation>
    <scope>NUCLEOTIDE SEQUENCE</scope>
</reference>
<reference evidence="1" key="2">
    <citation type="journal article" date="2015" name="Fish Shellfish Immunol.">
        <title>Early steps in the European eel (Anguilla anguilla)-Vibrio vulnificus interaction in the gills: Role of the RtxA13 toxin.</title>
        <authorList>
            <person name="Callol A."/>
            <person name="Pajuelo D."/>
            <person name="Ebbesson L."/>
            <person name="Teles M."/>
            <person name="MacKenzie S."/>
            <person name="Amaro C."/>
        </authorList>
    </citation>
    <scope>NUCLEOTIDE SEQUENCE</scope>
</reference>
<protein>
    <submittedName>
        <fullName evidence="1">Uncharacterized protein</fullName>
    </submittedName>
</protein>
<dbReference type="EMBL" id="GBXM01008645">
    <property type="protein sequence ID" value="JAH99932.1"/>
    <property type="molecule type" value="Transcribed_RNA"/>
</dbReference>
<organism evidence="1">
    <name type="scientific">Anguilla anguilla</name>
    <name type="common">European freshwater eel</name>
    <name type="synonym">Muraena anguilla</name>
    <dbReference type="NCBI Taxonomy" id="7936"/>
    <lineage>
        <taxon>Eukaryota</taxon>
        <taxon>Metazoa</taxon>
        <taxon>Chordata</taxon>
        <taxon>Craniata</taxon>
        <taxon>Vertebrata</taxon>
        <taxon>Euteleostomi</taxon>
        <taxon>Actinopterygii</taxon>
        <taxon>Neopterygii</taxon>
        <taxon>Teleostei</taxon>
        <taxon>Anguilliformes</taxon>
        <taxon>Anguillidae</taxon>
        <taxon>Anguilla</taxon>
    </lineage>
</organism>
<proteinExistence type="predicted"/>